<gene>
    <name evidence="2" type="ORF">GCM10009682_57130</name>
</gene>
<keyword evidence="1" id="KW-0472">Membrane</keyword>
<dbReference type="RefSeq" id="WP_344139000.1">
    <property type="nucleotide sequence ID" value="NZ_BAAALT010000267.1"/>
</dbReference>
<reference evidence="3" key="1">
    <citation type="journal article" date="2019" name="Int. J. Syst. Evol. Microbiol.">
        <title>The Global Catalogue of Microorganisms (GCM) 10K type strain sequencing project: providing services to taxonomists for standard genome sequencing and annotation.</title>
        <authorList>
            <consortium name="The Broad Institute Genomics Platform"/>
            <consortium name="The Broad Institute Genome Sequencing Center for Infectious Disease"/>
            <person name="Wu L."/>
            <person name="Ma J."/>
        </authorList>
    </citation>
    <scope>NUCLEOTIDE SEQUENCE [LARGE SCALE GENOMIC DNA]</scope>
    <source>
        <strain evidence="3">JCM 13250</strain>
    </source>
</reference>
<dbReference type="Proteomes" id="UP001500218">
    <property type="component" value="Unassembled WGS sequence"/>
</dbReference>
<sequence>MADTPEQTTAAPPSGATLTWAVRLLAAQTVVLAAVTALTVWSDLTADAGSLQAALTVTAYALVITTIFAVLTRALSRRRAWARSPAIVLELLLVPIGWYMVSGGAPWLGVPVLLVGFVGAGLLLAPATRAALGIPWRPEA</sequence>
<feature type="transmembrane region" description="Helical" evidence="1">
    <location>
        <begin position="20"/>
        <end position="41"/>
    </location>
</feature>
<name>A0ABP4YWW3_9ACTN</name>
<evidence type="ECO:0000313" key="3">
    <source>
        <dbReference type="Proteomes" id="UP001500218"/>
    </source>
</evidence>
<comment type="caution">
    <text evidence="2">The sequence shown here is derived from an EMBL/GenBank/DDBJ whole genome shotgun (WGS) entry which is preliminary data.</text>
</comment>
<feature type="transmembrane region" description="Helical" evidence="1">
    <location>
        <begin position="107"/>
        <end position="127"/>
    </location>
</feature>
<accession>A0ABP4YWW3</accession>
<keyword evidence="1" id="KW-0812">Transmembrane</keyword>
<evidence type="ECO:0008006" key="4">
    <source>
        <dbReference type="Google" id="ProtNLM"/>
    </source>
</evidence>
<protein>
    <recommendedName>
        <fullName evidence="4">Integral membrane protein</fullName>
    </recommendedName>
</protein>
<evidence type="ECO:0000256" key="1">
    <source>
        <dbReference type="SAM" id="Phobius"/>
    </source>
</evidence>
<evidence type="ECO:0000313" key="2">
    <source>
        <dbReference type="EMBL" id="GAA1831046.1"/>
    </source>
</evidence>
<proteinExistence type="predicted"/>
<organism evidence="2 3">
    <name type="scientific">Luedemannella flava</name>
    <dbReference type="NCBI Taxonomy" id="349316"/>
    <lineage>
        <taxon>Bacteria</taxon>
        <taxon>Bacillati</taxon>
        <taxon>Actinomycetota</taxon>
        <taxon>Actinomycetes</taxon>
        <taxon>Micromonosporales</taxon>
        <taxon>Micromonosporaceae</taxon>
        <taxon>Luedemannella</taxon>
    </lineage>
</organism>
<keyword evidence="3" id="KW-1185">Reference proteome</keyword>
<feature type="transmembrane region" description="Helical" evidence="1">
    <location>
        <begin position="53"/>
        <end position="72"/>
    </location>
</feature>
<keyword evidence="1" id="KW-1133">Transmembrane helix</keyword>
<dbReference type="EMBL" id="BAAALT010000267">
    <property type="protein sequence ID" value="GAA1831046.1"/>
    <property type="molecule type" value="Genomic_DNA"/>
</dbReference>
<feature type="transmembrane region" description="Helical" evidence="1">
    <location>
        <begin position="84"/>
        <end position="101"/>
    </location>
</feature>